<keyword evidence="7 9" id="KW-0472">Membrane</keyword>
<dbReference type="SUPFAM" id="SSF52540">
    <property type="entry name" value="P-loop containing nucleoside triphosphate hydrolases"/>
    <property type="match status" value="1"/>
</dbReference>
<evidence type="ECO:0000256" key="4">
    <source>
        <dbReference type="ARBA" id="ARBA00022618"/>
    </source>
</evidence>
<dbReference type="GO" id="GO:0016887">
    <property type="term" value="F:ATP hydrolysis activity"/>
    <property type="evidence" value="ECO:0007669"/>
    <property type="project" value="InterPro"/>
</dbReference>
<dbReference type="NCBIfam" id="TIGR02673">
    <property type="entry name" value="FtsE"/>
    <property type="match status" value="1"/>
</dbReference>
<dbReference type="GO" id="GO:0005524">
    <property type="term" value="F:ATP binding"/>
    <property type="evidence" value="ECO:0007669"/>
    <property type="project" value="UniProtKB-UniRule"/>
</dbReference>
<keyword evidence="3 9" id="KW-1003">Cell membrane</keyword>
<evidence type="ECO:0000313" key="12">
    <source>
        <dbReference type="Proteomes" id="UP000179129"/>
    </source>
</evidence>
<evidence type="ECO:0000256" key="2">
    <source>
        <dbReference type="ARBA" id="ARBA00020019"/>
    </source>
</evidence>
<dbReference type="EMBL" id="MFIX01000013">
    <property type="protein sequence ID" value="OGG06661.1"/>
    <property type="molecule type" value="Genomic_DNA"/>
</dbReference>
<dbReference type="InterPro" id="IPR003593">
    <property type="entry name" value="AAA+_ATPase"/>
</dbReference>
<protein>
    <recommendedName>
        <fullName evidence="2 9">Cell division ATP-binding protein FtsE</fullName>
    </recommendedName>
</protein>
<keyword evidence="8 9" id="KW-0131">Cell cycle</keyword>
<keyword evidence="5 9" id="KW-0547">Nucleotide-binding</keyword>
<name>A0A1F5Z2I7_9BACT</name>
<keyword evidence="6 9" id="KW-0067">ATP-binding</keyword>
<dbReference type="STRING" id="1817867.A3F83_01855"/>
<comment type="function">
    <text evidence="9">Part of the ABC transporter FtsEX involved in cellular division.</text>
</comment>
<dbReference type="InterPro" id="IPR027417">
    <property type="entry name" value="P-loop_NTPase"/>
</dbReference>
<dbReference type="PROSITE" id="PS50893">
    <property type="entry name" value="ABC_TRANSPORTER_2"/>
    <property type="match status" value="1"/>
</dbReference>
<organism evidence="11 12">
    <name type="scientific">Candidatus Glassbacteria bacterium RIFCSPLOWO2_12_FULL_58_11</name>
    <dbReference type="NCBI Taxonomy" id="1817867"/>
    <lineage>
        <taxon>Bacteria</taxon>
        <taxon>Candidatus Glassiibacteriota</taxon>
    </lineage>
</organism>
<comment type="subcellular location">
    <subcellularLocation>
        <location evidence="9">Cell membrane</location>
        <topology evidence="9">Peripheral membrane protein</topology>
        <orientation evidence="9">Cytoplasmic side</orientation>
    </subcellularLocation>
</comment>
<feature type="domain" description="ABC transporter" evidence="10">
    <location>
        <begin position="2"/>
        <end position="233"/>
    </location>
</feature>
<dbReference type="PANTHER" id="PTHR24220:SF470">
    <property type="entry name" value="CELL DIVISION ATP-BINDING PROTEIN FTSE"/>
    <property type="match status" value="1"/>
</dbReference>
<dbReference type="SMART" id="SM00382">
    <property type="entry name" value="AAA"/>
    <property type="match status" value="1"/>
</dbReference>
<gene>
    <name evidence="9" type="primary">ftsE</name>
    <name evidence="11" type="ORF">A3F83_01855</name>
</gene>
<evidence type="ECO:0000256" key="1">
    <source>
        <dbReference type="ARBA" id="ARBA00005417"/>
    </source>
</evidence>
<evidence type="ECO:0000256" key="9">
    <source>
        <dbReference type="RuleBase" id="RU365094"/>
    </source>
</evidence>
<dbReference type="Gene3D" id="3.40.50.300">
    <property type="entry name" value="P-loop containing nucleotide triphosphate hydrolases"/>
    <property type="match status" value="1"/>
</dbReference>
<dbReference type="PROSITE" id="PS00211">
    <property type="entry name" value="ABC_TRANSPORTER_1"/>
    <property type="match status" value="1"/>
</dbReference>
<dbReference type="PANTHER" id="PTHR24220">
    <property type="entry name" value="IMPORT ATP-BINDING PROTEIN"/>
    <property type="match status" value="1"/>
</dbReference>
<dbReference type="GO" id="GO:0005886">
    <property type="term" value="C:plasma membrane"/>
    <property type="evidence" value="ECO:0007669"/>
    <property type="project" value="UniProtKB-SubCell"/>
</dbReference>
<evidence type="ECO:0000256" key="3">
    <source>
        <dbReference type="ARBA" id="ARBA00022475"/>
    </source>
</evidence>
<comment type="similarity">
    <text evidence="1 9">Belongs to the ABC transporter superfamily.</text>
</comment>
<evidence type="ECO:0000256" key="6">
    <source>
        <dbReference type="ARBA" id="ARBA00022840"/>
    </source>
</evidence>
<comment type="subunit">
    <text evidence="9">Homodimer. Forms a membrane-associated complex with FtsX.</text>
</comment>
<sequence length="233" mass="25830">MIGFRDVSAGYRRTRVLERLSFHIEKGEFVFLTGPSGSGKSTLLKLIYHELKPLSGEVIVADFSSNRLPRRKVPYLRRKLGVVFQDFALLENRTAGENIAYALEVTGASRTFIRRRVSRVLEQLGLADKEKCFPNELSGGEQQRVAIARALVGEPFILIADEPTGNLDPAISLDILRLMIEINTLGTAVLLATHNYGLLKGREDFRRLHLSSGRLVFDGPNGNFAPSAPPAEI</sequence>
<dbReference type="AlphaFoldDB" id="A0A1F5Z2I7"/>
<dbReference type="InterPro" id="IPR017871">
    <property type="entry name" value="ABC_transporter-like_CS"/>
</dbReference>
<dbReference type="GO" id="GO:0022857">
    <property type="term" value="F:transmembrane transporter activity"/>
    <property type="evidence" value="ECO:0007669"/>
    <property type="project" value="TreeGrafter"/>
</dbReference>
<evidence type="ECO:0000256" key="7">
    <source>
        <dbReference type="ARBA" id="ARBA00023136"/>
    </source>
</evidence>
<dbReference type="Pfam" id="PF00005">
    <property type="entry name" value="ABC_tran"/>
    <property type="match status" value="1"/>
</dbReference>
<dbReference type="InterPro" id="IPR005286">
    <property type="entry name" value="Cell_div_FtsE"/>
</dbReference>
<dbReference type="InterPro" id="IPR003439">
    <property type="entry name" value="ABC_transporter-like_ATP-bd"/>
</dbReference>
<proteinExistence type="inferred from homology"/>
<evidence type="ECO:0000259" key="10">
    <source>
        <dbReference type="PROSITE" id="PS50893"/>
    </source>
</evidence>
<dbReference type="Proteomes" id="UP000179129">
    <property type="component" value="Unassembled WGS sequence"/>
</dbReference>
<reference evidence="11 12" key="1">
    <citation type="journal article" date="2016" name="Nat. Commun.">
        <title>Thousands of microbial genomes shed light on interconnected biogeochemical processes in an aquifer system.</title>
        <authorList>
            <person name="Anantharaman K."/>
            <person name="Brown C.T."/>
            <person name="Hug L.A."/>
            <person name="Sharon I."/>
            <person name="Castelle C.J."/>
            <person name="Probst A.J."/>
            <person name="Thomas B.C."/>
            <person name="Singh A."/>
            <person name="Wilkins M.J."/>
            <person name="Karaoz U."/>
            <person name="Brodie E.L."/>
            <person name="Williams K.H."/>
            <person name="Hubbard S.S."/>
            <person name="Banfield J.F."/>
        </authorList>
    </citation>
    <scope>NUCLEOTIDE SEQUENCE [LARGE SCALE GENOMIC DNA]</scope>
</reference>
<evidence type="ECO:0000256" key="5">
    <source>
        <dbReference type="ARBA" id="ARBA00022741"/>
    </source>
</evidence>
<evidence type="ECO:0000256" key="8">
    <source>
        <dbReference type="ARBA" id="ARBA00023306"/>
    </source>
</evidence>
<dbReference type="InterPro" id="IPR015854">
    <property type="entry name" value="ABC_transpr_LolD-like"/>
</dbReference>
<dbReference type="GO" id="GO:0051301">
    <property type="term" value="P:cell division"/>
    <property type="evidence" value="ECO:0007669"/>
    <property type="project" value="UniProtKB-UniRule"/>
</dbReference>
<dbReference type="FunFam" id="3.40.50.300:FF:000056">
    <property type="entry name" value="Cell division ATP-binding protein FtsE"/>
    <property type="match status" value="1"/>
</dbReference>
<comment type="caution">
    <text evidence="11">The sequence shown here is derived from an EMBL/GenBank/DDBJ whole genome shotgun (WGS) entry which is preliminary data.</text>
</comment>
<keyword evidence="4 9" id="KW-0132">Cell division</keyword>
<evidence type="ECO:0000313" key="11">
    <source>
        <dbReference type="EMBL" id="OGG06661.1"/>
    </source>
</evidence>
<accession>A0A1F5Z2I7</accession>